<accession>A0ACD4NJP6</accession>
<dbReference type="EMBL" id="CP113520">
    <property type="protein sequence ID" value="WAJ26981.1"/>
    <property type="molecule type" value="Genomic_DNA"/>
</dbReference>
<evidence type="ECO:0000313" key="1">
    <source>
        <dbReference type="EMBL" id="WAJ26981.1"/>
    </source>
</evidence>
<organism evidence="1 2">
    <name type="scientific">Antarcticirhabdus aurantiaca</name>
    <dbReference type="NCBI Taxonomy" id="2606717"/>
    <lineage>
        <taxon>Bacteria</taxon>
        <taxon>Pseudomonadati</taxon>
        <taxon>Pseudomonadota</taxon>
        <taxon>Alphaproteobacteria</taxon>
        <taxon>Hyphomicrobiales</taxon>
        <taxon>Aurantimonadaceae</taxon>
        <taxon>Antarcticirhabdus</taxon>
    </lineage>
</organism>
<keyword evidence="2" id="KW-1185">Reference proteome</keyword>
<dbReference type="Proteomes" id="UP001163223">
    <property type="component" value="Chromosome"/>
</dbReference>
<evidence type="ECO:0000313" key="2">
    <source>
        <dbReference type="Proteomes" id="UP001163223"/>
    </source>
</evidence>
<sequence length="318" mass="33401">MWSLSDPLALLLVPLPLLALRLLPPRQASIGALGVPAPIAARLAAPVARAAFAARARRWLPALLWLCLVLALAGPQRLSTSAALPVSGRDLVLALDLSGSMEEEDFELDGRTVTRLEAVKQVAARFVRGRGGDRVGLVIFGNQAYYATPPTFDFEAVARAIEEATIGVSGRATAISDGLGLALKRLKDSPAASRVVVLLSDGVDTSGTVDPIAAGQLAAELGVRVHTIALGPRDRSEADAPRDAVDSETLRRLAEASGGEAFRVRNTSDLVAVGEAIDAMEASRLAEPAAEVEEPYWTVPASLAFLLALALLLAEARR</sequence>
<proteinExistence type="predicted"/>
<name>A0ACD4NJP6_9HYPH</name>
<reference evidence="1" key="1">
    <citation type="submission" date="2022-11" db="EMBL/GenBank/DDBJ databases">
        <title>beta-Carotene-producing bacterium, Jeongeuplla avenae sp. nov., alleviates the salt stress of Arabidopsis seedlings.</title>
        <authorList>
            <person name="Jiang L."/>
            <person name="Lee J."/>
        </authorList>
    </citation>
    <scope>NUCLEOTIDE SEQUENCE</scope>
    <source>
        <strain evidence="1">DY_R2A_6</strain>
    </source>
</reference>
<gene>
    <name evidence="1" type="ORF">OXU80_19230</name>
</gene>
<protein>
    <submittedName>
        <fullName evidence="1">VWA domain-containing protein</fullName>
    </submittedName>
</protein>